<dbReference type="InterPro" id="IPR015947">
    <property type="entry name" value="PUA-like_sf"/>
</dbReference>
<feature type="region of interest" description="Disordered" evidence="3">
    <location>
        <begin position="354"/>
        <end position="392"/>
    </location>
</feature>
<dbReference type="EMBL" id="JAVHNQ010000006">
    <property type="protein sequence ID" value="KAK6343980.1"/>
    <property type="molecule type" value="Genomic_DNA"/>
</dbReference>
<organism evidence="5 6">
    <name type="scientific">Orbilia brochopaga</name>
    <dbReference type="NCBI Taxonomy" id="3140254"/>
    <lineage>
        <taxon>Eukaryota</taxon>
        <taxon>Fungi</taxon>
        <taxon>Dikarya</taxon>
        <taxon>Ascomycota</taxon>
        <taxon>Pezizomycotina</taxon>
        <taxon>Orbiliomycetes</taxon>
        <taxon>Orbiliales</taxon>
        <taxon>Orbiliaceae</taxon>
        <taxon>Orbilia</taxon>
    </lineage>
</organism>
<name>A0AAV9UN36_9PEZI</name>
<evidence type="ECO:0000256" key="3">
    <source>
        <dbReference type="SAM" id="MobiDB-lite"/>
    </source>
</evidence>
<dbReference type="SUPFAM" id="SSF88697">
    <property type="entry name" value="PUA domain-like"/>
    <property type="match status" value="1"/>
</dbReference>
<evidence type="ECO:0000259" key="4">
    <source>
        <dbReference type="PROSITE" id="PS51015"/>
    </source>
</evidence>
<dbReference type="InterPro" id="IPR003105">
    <property type="entry name" value="SRA_YDG"/>
</dbReference>
<evidence type="ECO:0000313" key="5">
    <source>
        <dbReference type="EMBL" id="KAK6343980.1"/>
    </source>
</evidence>
<dbReference type="PROSITE" id="PS51015">
    <property type="entry name" value="YDG"/>
    <property type="match status" value="1"/>
</dbReference>
<protein>
    <recommendedName>
        <fullName evidence="4">YDG domain-containing protein</fullName>
    </recommendedName>
</protein>
<dbReference type="Pfam" id="PF02182">
    <property type="entry name" value="SAD_SRA"/>
    <property type="match status" value="1"/>
</dbReference>
<accession>A0AAV9UN36</accession>
<dbReference type="PANTHER" id="PTHR14140:SF27">
    <property type="entry name" value="OS04G0289800 PROTEIN"/>
    <property type="match status" value="1"/>
</dbReference>
<evidence type="ECO:0000256" key="1">
    <source>
        <dbReference type="ARBA" id="ARBA00023242"/>
    </source>
</evidence>
<feature type="compositionally biased region" description="Basic and acidic residues" evidence="3">
    <location>
        <begin position="354"/>
        <end position="370"/>
    </location>
</feature>
<proteinExistence type="predicted"/>
<dbReference type="PANTHER" id="PTHR14140">
    <property type="entry name" value="E3 UBIQUITIN-PROTEIN LIGASE UHRF-RELATED"/>
    <property type="match status" value="1"/>
</dbReference>
<sequence length="392" mass="43581">MMTPADLCGLLRATELMIERKIDPAAFFDSRSPMPIPPSDQSFALVVIGRFAAVSALTRPLPEWQQEIGKEDQFLYAKEWFKKYHKADDWETGLLGQVLSCLVGNPGTCPGANFRTVADVREQQLTTDALLGLLSPTIDKLLTLAKEALEKLLETFYGFLLYNEQTGPAGHVGKSEVKARFGHLAGVPVGKLISRTEATGIGLHMRHQGSIHARKSDGCFSLLIAEGYDEDGEDGEAIIFTGVGGTKGEKRKNPPRSIDQLLRDVGTDSMENAALVKSHETGWPVRVIVGSKSNISYRPQGEKEYLYVGLFRVHEVLRHRNVGGHEIMRFKLVYFDMETTNYIRKRRFTIEQARKAETQKDETPKAETQKAKTAARKSGAGPAQKKQKKKHA</sequence>
<gene>
    <name evidence="5" type="ORF">TWF696_007631</name>
</gene>
<dbReference type="InterPro" id="IPR036987">
    <property type="entry name" value="SRA-YDG_sf"/>
</dbReference>
<dbReference type="Proteomes" id="UP001375240">
    <property type="component" value="Unassembled WGS sequence"/>
</dbReference>
<evidence type="ECO:0000313" key="6">
    <source>
        <dbReference type="Proteomes" id="UP001375240"/>
    </source>
</evidence>
<dbReference type="GO" id="GO:0005634">
    <property type="term" value="C:nucleus"/>
    <property type="evidence" value="ECO:0007669"/>
    <property type="project" value="UniProtKB-SubCell"/>
</dbReference>
<dbReference type="AlphaFoldDB" id="A0AAV9UN36"/>
<dbReference type="SMART" id="SM00466">
    <property type="entry name" value="SRA"/>
    <property type="match status" value="1"/>
</dbReference>
<reference evidence="5 6" key="1">
    <citation type="submission" date="2019-10" db="EMBL/GenBank/DDBJ databases">
        <authorList>
            <person name="Palmer J.M."/>
        </authorList>
    </citation>
    <scope>NUCLEOTIDE SEQUENCE [LARGE SCALE GENOMIC DNA]</scope>
    <source>
        <strain evidence="5 6">TWF696</strain>
    </source>
</reference>
<dbReference type="InterPro" id="IPR045134">
    <property type="entry name" value="UHRF1/2-like"/>
</dbReference>
<comment type="caution">
    <text evidence="5">The sequence shown here is derived from an EMBL/GenBank/DDBJ whole genome shotgun (WGS) entry which is preliminary data.</text>
</comment>
<dbReference type="GO" id="GO:0044027">
    <property type="term" value="P:negative regulation of gene expression via chromosomal CpG island methylation"/>
    <property type="evidence" value="ECO:0007669"/>
    <property type="project" value="TreeGrafter"/>
</dbReference>
<keyword evidence="1 2" id="KW-0539">Nucleus</keyword>
<comment type="subcellular location">
    <subcellularLocation>
        <location evidence="2">Nucleus</location>
    </subcellularLocation>
</comment>
<keyword evidence="6" id="KW-1185">Reference proteome</keyword>
<dbReference type="GO" id="GO:0016567">
    <property type="term" value="P:protein ubiquitination"/>
    <property type="evidence" value="ECO:0007669"/>
    <property type="project" value="TreeGrafter"/>
</dbReference>
<dbReference type="GO" id="GO:0061630">
    <property type="term" value="F:ubiquitin protein ligase activity"/>
    <property type="evidence" value="ECO:0007669"/>
    <property type="project" value="TreeGrafter"/>
</dbReference>
<feature type="domain" description="YDG" evidence="4">
    <location>
        <begin position="182"/>
        <end position="334"/>
    </location>
</feature>
<dbReference type="Gene3D" id="2.30.280.10">
    <property type="entry name" value="SRA-YDG"/>
    <property type="match status" value="1"/>
</dbReference>
<evidence type="ECO:0000256" key="2">
    <source>
        <dbReference type="PROSITE-ProRule" id="PRU00358"/>
    </source>
</evidence>